<name>A0A069AJD6_CLODI</name>
<feature type="transmembrane region" description="Helical" evidence="11">
    <location>
        <begin position="12"/>
        <end position="30"/>
    </location>
</feature>
<evidence type="ECO:0000256" key="2">
    <source>
        <dbReference type="ARBA" id="ARBA00004651"/>
    </source>
</evidence>
<dbReference type="EMBL" id="LK932849">
    <property type="protein sequence ID" value="CDS94555.1"/>
    <property type="molecule type" value="Genomic_DNA"/>
</dbReference>
<dbReference type="GO" id="GO:0016036">
    <property type="term" value="P:cellular response to phosphate starvation"/>
    <property type="evidence" value="ECO:0007669"/>
    <property type="project" value="TreeGrafter"/>
</dbReference>
<dbReference type="InterPro" id="IPR036097">
    <property type="entry name" value="HisK_dim/P_sf"/>
</dbReference>
<keyword evidence="9" id="KW-0902">Two-component regulatory system</keyword>
<dbReference type="InterPro" id="IPR003594">
    <property type="entry name" value="HATPase_dom"/>
</dbReference>
<dbReference type="GO" id="GO:0005886">
    <property type="term" value="C:plasma membrane"/>
    <property type="evidence" value="ECO:0007669"/>
    <property type="project" value="UniProtKB-SubCell"/>
</dbReference>
<dbReference type="GO" id="GO:0004721">
    <property type="term" value="F:phosphoprotein phosphatase activity"/>
    <property type="evidence" value="ECO:0007669"/>
    <property type="project" value="TreeGrafter"/>
</dbReference>
<proteinExistence type="predicted"/>
<dbReference type="GO" id="GO:0000155">
    <property type="term" value="F:phosphorelay sensor kinase activity"/>
    <property type="evidence" value="ECO:0007669"/>
    <property type="project" value="InterPro"/>
</dbReference>
<evidence type="ECO:0000313" key="14">
    <source>
        <dbReference type="EMBL" id="CDS89389.1"/>
    </source>
</evidence>
<dbReference type="AlphaFoldDB" id="A0A069AJD6"/>
<reference evidence="14" key="1">
    <citation type="submission" date="2014-07" db="EMBL/GenBank/DDBJ databases">
        <authorList>
            <person name="Monot Marc"/>
        </authorList>
    </citation>
    <scope>NUCLEOTIDE SEQUENCE</scope>
    <source>
        <strain evidence="15">7032989</strain>
        <strain evidence="14">7032994</strain>
    </source>
</reference>
<dbReference type="EMBL" id="LK932525">
    <property type="protein sequence ID" value="CDS88785.1"/>
    <property type="molecule type" value="Genomic_DNA"/>
</dbReference>
<evidence type="ECO:0000256" key="7">
    <source>
        <dbReference type="ARBA" id="ARBA00022777"/>
    </source>
</evidence>
<feature type="domain" description="Histidine kinase" evidence="12">
    <location>
        <begin position="126"/>
        <end position="332"/>
    </location>
</feature>
<evidence type="ECO:0000256" key="8">
    <source>
        <dbReference type="ARBA" id="ARBA00022989"/>
    </source>
</evidence>
<evidence type="ECO:0000256" key="9">
    <source>
        <dbReference type="ARBA" id="ARBA00023012"/>
    </source>
</evidence>
<comment type="catalytic activity">
    <reaction evidence="1">
        <text>ATP + protein L-histidine = ADP + protein N-phospho-L-histidine.</text>
        <dbReference type="EC" id="2.7.13.3"/>
    </reaction>
</comment>
<dbReference type="PRINTS" id="PR00344">
    <property type="entry name" value="BCTRLSENSOR"/>
</dbReference>
<accession>A0A069AJD6</accession>
<dbReference type="InterPro" id="IPR036890">
    <property type="entry name" value="HATPase_C_sf"/>
</dbReference>
<sequence>MRLREYIGDKVVFLGTNLIIFLIASGIMLYSKINVVLIFMLFCIWFLPLFTYMLIDYLQYKKYFNSIDNILDALDKKYLLPEVIDDVNFVTGEKINDILKVISRNMHENIKYYNDNQEEYKEYIETWVHEIKTPIASSKLIIENNSNEITKKIDTQLDKVENFVEQVLYYSKIDNVNKDYIIKKLNLEEVVNEVIKRNYRDFINKNIKLELGEINKTVYSDSKWVEFILNQIVVNSIKYIKSKDGLIKISAKRVENSIVLTIEDNGVGIVERDINKVFEKGFTGENGRVFGKSTGIGLYLCKKLCNKLGLGLILESKVNVGTVIKVSFPIDYNLF</sequence>
<evidence type="ECO:0000256" key="5">
    <source>
        <dbReference type="ARBA" id="ARBA00022679"/>
    </source>
</evidence>
<keyword evidence="8 11" id="KW-1133">Transmembrane helix</keyword>
<evidence type="ECO:0000256" key="11">
    <source>
        <dbReference type="SAM" id="Phobius"/>
    </source>
</evidence>
<evidence type="ECO:0000256" key="1">
    <source>
        <dbReference type="ARBA" id="ARBA00000085"/>
    </source>
</evidence>
<organism evidence="14">
    <name type="scientific">Clostridioides difficile</name>
    <name type="common">Peptoclostridium difficile</name>
    <dbReference type="NCBI Taxonomy" id="1496"/>
    <lineage>
        <taxon>Bacteria</taxon>
        <taxon>Bacillati</taxon>
        <taxon>Bacillota</taxon>
        <taxon>Clostridia</taxon>
        <taxon>Peptostreptococcales</taxon>
        <taxon>Peptostreptococcaceae</taxon>
        <taxon>Clostridioides</taxon>
    </lineage>
</organism>
<dbReference type="SUPFAM" id="SSF47384">
    <property type="entry name" value="Homodimeric domain of signal transducing histidine kinase"/>
    <property type="match status" value="1"/>
</dbReference>
<evidence type="ECO:0000259" key="12">
    <source>
        <dbReference type="PROSITE" id="PS50109"/>
    </source>
</evidence>
<dbReference type="PANTHER" id="PTHR45453:SF2">
    <property type="entry name" value="HISTIDINE KINASE"/>
    <property type="match status" value="1"/>
</dbReference>
<dbReference type="Pfam" id="PF02518">
    <property type="entry name" value="HATPase_c"/>
    <property type="match status" value="1"/>
</dbReference>
<evidence type="ECO:0000256" key="10">
    <source>
        <dbReference type="ARBA" id="ARBA00023136"/>
    </source>
</evidence>
<evidence type="ECO:0000256" key="6">
    <source>
        <dbReference type="ARBA" id="ARBA00022692"/>
    </source>
</evidence>
<evidence type="ECO:0000313" key="15">
    <source>
        <dbReference type="EMBL" id="CDS94555.1"/>
    </source>
</evidence>
<evidence type="ECO:0000256" key="3">
    <source>
        <dbReference type="ARBA" id="ARBA00012438"/>
    </source>
</evidence>
<dbReference type="RefSeq" id="WP_021367076.1">
    <property type="nucleotide sequence ID" value="NZ_BBYB01000112.1"/>
</dbReference>
<dbReference type="PANTHER" id="PTHR45453">
    <property type="entry name" value="PHOSPHATE REGULON SENSOR PROTEIN PHOR"/>
    <property type="match status" value="1"/>
</dbReference>
<feature type="transmembrane region" description="Helical" evidence="11">
    <location>
        <begin position="36"/>
        <end position="55"/>
    </location>
</feature>
<keyword evidence="5" id="KW-0808">Transferase</keyword>
<keyword evidence="10 11" id="KW-0472">Membrane</keyword>
<keyword evidence="6 11" id="KW-0812">Transmembrane</keyword>
<dbReference type="InterPro" id="IPR050351">
    <property type="entry name" value="BphY/WalK/GraS-like"/>
</dbReference>
<dbReference type="PROSITE" id="PS50109">
    <property type="entry name" value="HIS_KIN"/>
    <property type="match status" value="1"/>
</dbReference>
<keyword evidence="7 14" id="KW-0418">Kinase</keyword>
<gene>
    <name evidence="15" type="ORF">BN1095_20045</name>
    <name evidence="13" type="ORF">BN1096_700155</name>
    <name evidence="14" type="ORF">BN1097_710155</name>
</gene>
<dbReference type="SUPFAM" id="SSF55874">
    <property type="entry name" value="ATPase domain of HSP90 chaperone/DNA topoisomerase II/histidine kinase"/>
    <property type="match status" value="1"/>
</dbReference>
<dbReference type="InterPro" id="IPR004358">
    <property type="entry name" value="Sig_transdc_His_kin-like_C"/>
</dbReference>
<keyword evidence="4" id="KW-1003">Cell membrane</keyword>
<dbReference type="EC" id="2.7.13.3" evidence="3"/>
<protein>
    <recommendedName>
        <fullName evidence="3">histidine kinase</fullName>
        <ecNumber evidence="3">2.7.13.3</ecNumber>
    </recommendedName>
</protein>
<dbReference type="EMBL" id="LK932411">
    <property type="protein sequence ID" value="CDS89389.1"/>
    <property type="molecule type" value="Genomic_DNA"/>
</dbReference>
<dbReference type="InterPro" id="IPR005467">
    <property type="entry name" value="His_kinase_dom"/>
</dbReference>
<comment type="subcellular location">
    <subcellularLocation>
        <location evidence="2">Cell membrane</location>
        <topology evidence="2">Multi-pass membrane protein</topology>
    </subcellularLocation>
</comment>
<dbReference type="SMART" id="SM00387">
    <property type="entry name" value="HATPase_c"/>
    <property type="match status" value="1"/>
</dbReference>
<evidence type="ECO:0000313" key="13">
    <source>
        <dbReference type="EMBL" id="CDS88785.1"/>
    </source>
</evidence>
<dbReference type="Gene3D" id="3.30.565.10">
    <property type="entry name" value="Histidine kinase-like ATPase, C-terminal domain"/>
    <property type="match status" value="1"/>
</dbReference>
<evidence type="ECO:0000256" key="4">
    <source>
        <dbReference type="ARBA" id="ARBA00022475"/>
    </source>
</evidence>